<evidence type="ECO:0000256" key="1">
    <source>
        <dbReference type="SAM" id="MobiDB-lite"/>
    </source>
</evidence>
<feature type="compositionally biased region" description="Polar residues" evidence="1">
    <location>
        <begin position="64"/>
        <end position="105"/>
    </location>
</feature>
<keyword evidence="3" id="KW-1185">Reference proteome</keyword>
<feature type="region of interest" description="Disordered" evidence="1">
    <location>
        <begin position="399"/>
        <end position="430"/>
    </location>
</feature>
<feature type="region of interest" description="Disordered" evidence="1">
    <location>
        <begin position="57"/>
        <end position="106"/>
    </location>
</feature>
<reference evidence="2 3" key="1">
    <citation type="journal article" date="2015" name="Sci. Rep.">
        <title>Chromosome-level genome map provides insights into diverse defense mechanisms in the medicinal fungus Ganoderma sinense.</title>
        <authorList>
            <person name="Zhu Y."/>
            <person name="Xu J."/>
            <person name="Sun C."/>
            <person name="Zhou S."/>
            <person name="Xu H."/>
            <person name="Nelson D.R."/>
            <person name="Qian J."/>
            <person name="Song J."/>
            <person name="Luo H."/>
            <person name="Xiang L."/>
            <person name="Li Y."/>
            <person name="Xu Z."/>
            <person name="Ji A."/>
            <person name="Wang L."/>
            <person name="Lu S."/>
            <person name="Hayward A."/>
            <person name="Sun W."/>
            <person name="Li X."/>
            <person name="Schwartz D.C."/>
            <person name="Wang Y."/>
            <person name="Chen S."/>
        </authorList>
    </citation>
    <scope>NUCLEOTIDE SEQUENCE [LARGE SCALE GENOMIC DNA]</scope>
    <source>
        <strain evidence="2 3">ZZ0214-1</strain>
    </source>
</reference>
<feature type="compositionally biased region" description="Low complexity" evidence="1">
    <location>
        <begin position="401"/>
        <end position="412"/>
    </location>
</feature>
<accession>A0A2G8RPP4</accession>
<evidence type="ECO:0000313" key="2">
    <source>
        <dbReference type="EMBL" id="PIL23479.1"/>
    </source>
</evidence>
<comment type="caution">
    <text evidence="2">The sequence shown here is derived from an EMBL/GenBank/DDBJ whole genome shotgun (WGS) entry which is preliminary data.</text>
</comment>
<gene>
    <name evidence="2" type="ORF">GSI_14790</name>
</gene>
<evidence type="ECO:0000313" key="3">
    <source>
        <dbReference type="Proteomes" id="UP000230002"/>
    </source>
</evidence>
<organism evidence="2 3">
    <name type="scientific">Ganoderma sinense ZZ0214-1</name>
    <dbReference type="NCBI Taxonomy" id="1077348"/>
    <lineage>
        <taxon>Eukaryota</taxon>
        <taxon>Fungi</taxon>
        <taxon>Dikarya</taxon>
        <taxon>Basidiomycota</taxon>
        <taxon>Agaricomycotina</taxon>
        <taxon>Agaricomycetes</taxon>
        <taxon>Polyporales</taxon>
        <taxon>Polyporaceae</taxon>
        <taxon>Ganoderma</taxon>
    </lineage>
</organism>
<dbReference type="EMBL" id="AYKW01000068">
    <property type="protein sequence ID" value="PIL23479.1"/>
    <property type="molecule type" value="Genomic_DNA"/>
</dbReference>
<name>A0A2G8RPP4_9APHY</name>
<dbReference type="Proteomes" id="UP000230002">
    <property type="component" value="Unassembled WGS sequence"/>
</dbReference>
<protein>
    <submittedName>
        <fullName evidence="2">Uncharacterized protein</fullName>
    </submittedName>
</protein>
<sequence>MLVVTRRPNGVLDLPKGKATALCHQCIAVFALHNKQHTGSGRVDCSECESQGFPCVNIADNTDDGTTTPTQRDYSSTSGTVTSDVPSTDTLPPTDRTSPQATASLAPSLLPDDSVYLTKLKTSEPTAFSDYDYAANLPNYGNPFMVSEGTDIQPYSVHPHFPTAQPTYPVVRSPTPYPSLEATSQQTALDYVTSVPTNLTFSTSPSPPLPPVTSIRLPSPVCPVPLRSPGWHIPILQYTSHSRSPTPPRDSFPSFSPCMPVVAGNAFYGYLPQLPLNCTSDVTNAQATLPASQGNSSTIPRLLPLNEHVRILQYRQRERVRPIMPDFGNNDQWSSGYTSSGNGYDNSQAVQQGLPYTINSSFADIPAFTYPTPATTLGVTQPTHAQGDSYRYQPAYANPVPQSSQSAFAPSQTREVNNMPIDDSASFMPR</sequence>
<proteinExistence type="predicted"/>
<dbReference type="AlphaFoldDB" id="A0A2G8RPP4"/>